<dbReference type="VEuPathDB" id="FungiDB:MSYG_2756"/>
<keyword evidence="2" id="KW-1185">Reference proteome</keyword>
<evidence type="ECO:0000313" key="1">
    <source>
        <dbReference type="EMBL" id="SHO78412.1"/>
    </source>
</evidence>
<dbReference type="AlphaFoldDB" id="A0A1M8A7L5"/>
<sequence>MDPDGALLMASAGPLVQLVLDYFDEEQYDAALQLMDEAYSSELRPPALLLRRLLCLSLCTDTYDDHDTERIPMPRRGKQHTSATFVRPSTTAVGMARVLLLRLADCSNMTWLPGTTDCHNTIRSRLMLDWEAGRLSVLEFASTPFTFWADVAIMAGFESIWDLLMRESTPKAQRLASPIPLDRLEFWMNEKDDKTHKRSYHDNGVATREQGHVSELGFLTQGAWRTLDVLLFLAARCPEDRFLGSSFMPVMKPLAILFSFPHALDDHEQQTYDKEENYTERLDIAVRLLRHVCTYAGGSVSRDSLYQTSAHLMFRWSQSDLDRFFMIAQPLKSFHDICFVHLHMLCCPGYPIDRYLYGGKDHPCEKALLDMISWKINSALCSRTKFWLSDIELQYRCLGLKWFLLRLSGYTWLLRQGTVHLSREVAEMASALDQRMLSNQASDIREIRDGLTLLGDEMRLHQ</sequence>
<proteinExistence type="predicted"/>
<dbReference type="EMBL" id="LT671824">
    <property type="protein sequence ID" value="SHO78412.1"/>
    <property type="molecule type" value="Genomic_DNA"/>
</dbReference>
<protein>
    <submittedName>
        <fullName evidence="1">Uncharacterized protein</fullName>
    </submittedName>
</protein>
<gene>
    <name evidence="1" type="ORF">MSYG_2756</name>
</gene>
<dbReference type="Proteomes" id="UP000186303">
    <property type="component" value="Chromosome 4"/>
</dbReference>
<dbReference type="OrthoDB" id="3366261at2759"/>
<reference evidence="2" key="1">
    <citation type="journal article" date="2017" name="Nucleic Acids Res.">
        <title>Proteogenomics produces comprehensive and highly accurate protein-coding gene annotation in a complete genome assembly of Malassezia sympodialis.</title>
        <authorList>
            <person name="Zhu Y."/>
            <person name="Engstroem P.G."/>
            <person name="Tellgren-Roth C."/>
            <person name="Baudo C.D."/>
            <person name="Kennell J.C."/>
            <person name="Sun S."/>
            <person name="Billmyre R.B."/>
            <person name="Schroeder M.S."/>
            <person name="Andersson A."/>
            <person name="Holm T."/>
            <person name="Sigurgeirsson B."/>
            <person name="Wu G."/>
            <person name="Sankaranarayanan S.R."/>
            <person name="Siddharthan R."/>
            <person name="Sanyal K."/>
            <person name="Lundeberg J."/>
            <person name="Nystedt B."/>
            <person name="Boekhout T."/>
            <person name="Dawson T.L. Jr."/>
            <person name="Heitman J."/>
            <person name="Scheynius A."/>
            <person name="Lehtioe J."/>
        </authorList>
    </citation>
    <scope>NUCLEOTIDE SEQUENCE [LARGE SCALE GENOMIC DNA]</scope>
    <source>
        <strain evidence="2">ATCC 42132</strain>
    </source>
</reference>
<organism evidence="1 2">
    <name type="scientific">Malassezia sympodialis (strain ATCC 42132)</name>
    <name type="common">Atopic eczema-associated yeast</name>
    <dbReference type="NCBI Taxonomy" id="1230383"/>
    <lineage>
        <taxon>Eukaryota</taxon>
        <taxon>Fungi</taxon>
        <taxon>Dikarya</taxon>
        <taxon>Basidiomycota</taxon>
        <taxon>Ustilaginomycotina</taxon>
        <taxon>Malasseziomycetes</taxon>
        <taxon>Malasseziales</taxon>
        <taxon>Malasseziaceae</taxon>
        <taxon>Malassezia</taxon>
    </lineage>
</organism>
<name>A0A1M8A7L5_MALS4</name>
<accession>A0A1M8A7L5</accession>
<evidence type="ECO:0000313" key="2">
    <source>
        <dbReference type="Proteomes" id="UP000186303"/>
    </source>
</evidence>